<dbReference type="InterPro" id="IPR036397">
    <property type="entry name" value="RNaseH_sf"/>
</dbReference>
<evidence type="ECO:0000313" key="1">
    <source>
        <dbReference type="EMBL" id="GFY14590.1"/>
    </source>
</evidence>
<organism evidence="1 2">
    <name type="scientific">Trichonephila clavipes</name>
    <name type="common">Golden silk orbweaver</name>
    <name type="synonym">Nephila clavipes</name>
    <dbReference type="NCBI Taxonomy" id="2585209"/>
    <lineage>
        <taxon>Eukaryota</taxon>
        <taxon>Metazoa</taxon>
        <taxon>Ecdysozoa</taxon>
        <taxon>Arthropoda</taxon>
        <taxon>Chelicerata</taxon>
        <taxon>Arachnida</taxon>
        <taxon>Araneae</taxon>
        <taxon>Araneomorphae</taxon>
        <taxon>Entelegynae</taxon>
        <taxon>Araneoidea</taxon>
        <taxon>Nephilidae</taxon>
        <taxon>Trichonephila</taxon>
    </lineage>
</organism>
<dbReference type="PANTHER" id="PTHR47326">
    <property type="entry name" value="TRANSPOSABLE ELEMENT TC3 TRANSPOSASE-LIKE PROTEIN"/>
    <property type="match status" value="1"/>
</dbReference>
<dbReference type="EMBL" id="BMAU01021330">
    <property type="protein sequence ID" value="GFY14590.1"/>
    <property type="molecule type" value="Genomic_DNA"/>
</dbReference>
<sequence length="155" mass="17708">MPQLQDNIDKFILQLVGAQPHWSLNVSDYLDEHLPQLCFEQVMVNNKPLTQWSPRSPDLTLCDFFQWGNVNVKTSTVHIFWPIPQILDGASAVCQDSDTILIRVESMIESTTNSNEFRSKDGTAVRIPDADFNIIPRIVTKNTTLPYPSDYHMCK</sequence>
<protein>
    <submittedName>
        <fullName evidence="1">Uncharacterized protein</fullName>
    </submittedName>
</protein>
<reference evidence="1" key="1">
    <citation type="submission" date="2020-08" db="EMBL/GenBank/DDBJ databases">
        <title>Multicomponent nature underlies the extraordinary mechanical properties of spider dragline silk.</title>
        <authorList>
            <person name="Kono N."/>
            <person name="Nakamura H."/>
            <person name="Mori M."/>
            <person name="Yoshida Y."/>
            <person name="Ohtoshi R."/>
            <person name="Malay A.D."/>
            <person name="Moran D.A.P."/>
            <person name="Tomita M."/>
            <person name="Numata K."/>
            <person name="Arakawa K."/>
        </authorList>
    </citation>
    <scope>NUCLEOTIDE SEQUENCE</scope>
</reference>
<dbReference type="Gene3D" id="3.30.420.10">
    <property type="entry name" value="Ribonuclease H-like superfamily/Ribonuclease H"/>
    <property type="match status" value="1"/>
</dbReference>
<dbReference type="Proteomes" id="UP000887159">
    <property type="component" value="Unassembled WGS sequence"/>
</dbReference>
<dbReference type="GO" id="GO:0003676">
    <property type="term" value="F:nucleic acid binding"/>
    <property type="evidence" value="ECO:0007669"/>
    <property type="project" value="InterPro"/>
</dbReference>
<gene>
    <name evidence="1" type="ORF">TNCV_4827941</name>
</gene>
<accession>A0A8X6SN26</accession>
<keyword evidence="2" id="KW-1185">Reference proteome</keyword>
<dbReference type="PANTHER" id="PTHR47326:SF1">
    <property type="entry name" value="HTH PSQ-TYPE DOMAIN-CONTAINING PROTEIN"/>
    <property type="match status" value="1"/>
</dbReference>
<evidence type="ECO:0000313" key="2">
    <source>
        <dbReference type="Proteomes" id="UP000887159"/>
    </source>
</evidence>
<dbReference type="AlphaFoldDB" id="A0A8X6SN26"/>
<comment type="caution">
    <text evidence="1">The sequence shown here is derived from an EMBL/GenBank/DDBJ whole genome shotgun (WGS) entry which is preliminary data.</text>
</comment>
<name>A0A8X6SN26_TRICX</name>
<proteinExistence type="predicted"/>